<protein>
    <submittedName>
        <fullName evidence="2">S26 family signal peptidase</fullName>
    </submittedName>
</protein>
<name>A0ABS7PKP2_9SPHN</name>
<dbReference type="SUPFAM" id="SSF51306">
    <property type="entry name" value="LexA/Signal peptidase"/>
    <property type="match status" value="1"/>
</dbReference>
<dbReference type="RefSeq" id="WP_222988147.1">
    <property type="nucleotide sequence ID" value="NZ_JAINVV010000001.1"/>
</dbReference>
<sequence length="175" mass="19313">MPVSRRVRPRISRKLLAFATLGVAMIALPTLLAPAPRLIWNASASAPIGFYLIRPGANWREGDTVLVRIPQRHSMLAAQRGYLPPAVPLIKRAAVIGPGTICARGEEILLDGEWIAQRRRADRQGRALPAWQGCLDLRSNMVFLLGEGPWSFDSRYFGPVPTDNVIGSARWIGRP</sequence>
<dbReference type="InterPro" id="IPR036286">
    <property type="entry name" value="LexA/Signal_pep-like_sf"/>
</dbReference>
<gene>
    <name evidence="2" type="ORF">K7G82_02060</name>
</gene>
<comment type="caution">
    <text evidence="2">The sequence shown here is derived from an EMBL/GenBank/DDBJ whole genome shotgun (WGS) entry which is preliminary data.</text>
</comment>
<dbReference type="EMBL" id="JAINVV010000001">
    <property type="protein sequence ID" value="MBY8821057.1"/>
    <property type="molecule type" value="Genomic_DNA"/>
</dbReference>
<dbReference type="InterPro" id="IPR019533">
    <property type="entry name" value="Peptidase_S26"/>
</dbReference>
<evidence type="ECO:0000259" key="1">
    <source>
        <dbReference type="Pfam" id="PF10502"/>
    </source>
</evidence>
<accession>A0ABS7PKP2</accession>
<evidence type="ECO:0000313" key="3">
    <source>
        <dbReference type="Proteomes" id="UP000706039"/>
    </source>
</evidence>
<evidence type="ECO:0000313" key="2">
    <source>
        <dbReference type="EMBL" id="MBY8821057.1"/>
    </source>
</evidence>
<dbReference type="Gene3D" id="2.10.109.10">
    <property type="entry name" value="Umud Fragment, subunit A"/>
    <property type="match status" value="1"/>
</dbReference>
<dbReference type="Pfam" id="PF10502">
    <property type="entry name" value="Peptidase_S26"/>
    <property type="match status" value="1"/>
</dbReference>
<reference evidence="2 3" key="1">
    <citation type="submission" date="2021-08" db="EMBL/GenBank/DDBJ databases">
        <authorList>
            <person name="Tuo L."/>
        </authorList>
    </citation>
    <scope>NUCLEOTIDE SEQUENCE [LARGE SCALE GENOMIC DNA]</scope>
    <source>
        <strain evidence="2 3">JCM 31229</strain>
    </source>
</reference>
<proteinExistence type="predicted"/>
<keyword evidence="3" id="KW-1185">Reference proteome</keyword>
<dbReference type="Proteomes" id="UP000706039">
    <property type="component" value="Unassembled WGS sequence"/>
</dbReference>
<organism evidence="2 3">
    <name type="scientific">Sphingomonas colocasiae</name>
    <dbReference type="NCBI Taxonomy" id="1848973"/>
    <lineage>
        <taxon>Bacteria</taxon>
        <taxon>Pseudomonadati</taxon>
        <taxon>Pseudomonadota</taxon>
        <taxon>Alphaproteobacteria</taxon>
        <taxon>Sphingomonadales</taxon>
        <taxon>Sphingomonadaceae</taxon>
        <taxon>Sphingomonas</taxon>
    </lineage>
</organism>
<feature type="domain" description="Peptidase S26" evidence="1">
    <location>
        <begin position="16"/>
        <end position="171"/>
    </location>
</feature>